<keyword evidence="1" id="KW-1133">Transmembrane helix</keyword>
<dbReference type="InterPro" id="IPR007401">
    <property type="entry name" value="DUF454"/>
</dbReference>
<sequence length="131" mass="15174">MKKILYFSLGSVTFVLGTLGMFLPFLPTTVFYLLTAFFWLRSSDKYYNRFIQSSFYQRCVEEPIVKKQITNKGMLKMFAMILVVFLIPGLLVDNTIMRITLAIVYVAHVIGLSWYLRKPKKVKMGLGEPND</sequence>
<evidence type="ECO:0000256" key="1">
    <source>
        <dbReference type="SAM" id="Phobius"/>
    </source>
</evidence>
<dbReference type="RefSeq" id="WP_207673337.1">
    <property type="nucleotide sequence ID" value="NZ_JAFREM010000015.1"/>
</dbReference>
<dbReference type="Pfam" id="PF04304">
    <property type="entry name" value="DUF454"/>
    <property type="match status" value="1"/>
</dbReference>
<keyword evidence="1" id="KW-0472">Membrane</keyword>
<proteinExistence type="predicted"/>
<evidence type="ECO:0000313" key="2">
    <source>
        <dbReference type="EMBL" id="MBO1306409.1"/>
    </source>
</evidence>
<dbReference type="Proteomes" id="UP000664601">
    <property type="component" value="Unassembled WGS sequence"/>
</dbReference>
<feature type="transmembrane region" description="Helical" evidence="1">
    <location>
        <begin position="73"/>
        <end position="91"/>
    </location>
</feature>
<feature type="transmembrane region" description="Helical" evidence="1">
    <location>
        <begin position="12"/>
        <end position="40"/>
    </location>
</feature>
<accession>A0ABS3LDG6</accession>
<organism evidence="2 3">
    <name type="scientific">Candidatus Enterococcus moelleringii</name>
    <dbReference type="NCBI Taxonomy" id="2815325"/>
    <lineage>
        <taxon>Bacteria</taxon>
        <taxon>Bacillati</taxon>
        <taxon>Bacillota</taxon>
        <taxon>Bacilli</taxon>
        <taxon>Lactobacillales</taxon>
        <taxon>Enterococcaceae</taxon>
        <taxon>Enterococcus</taxon>
    </lineage>
</organism>
<protein>
    <submittedName>
        <fullName evidence="2">YbaN family protein</fullName>
    </submittedName>
</protein>
<reference evidence="2 3" key="1">
    <citation type="submission" date="2021-03" db="EMBL/GenBank/DDBJ databases">
        <title>Enterococcal diversity collection.</title>
        <authorList>
            <person name="Gilmore M.S."/>
            <person name="Schwartzman J."/>
            <person name="Van Tyne D."/>
            <person name="Martin M."/>
            <person name="Earl A.M."/>
            <person name="Manson A.L."/>
            <person name="Straub T."/>
            <person name="Salamzade R."/>
            <person name="Saavedra J."/>
            <person name="Lebreton F."/>
            <person name="Prichula J."/>
            <person name="Schaufler K."/>
            <person name="Gaca A."/>
            <person name="Sgardioli B."/>
            <person name="Wagenaar J."/>
            <person name="Strong T."/>
        </authorList>
    </citation>
    <scope>NUCLEOTIDE SEQUENCE [LARGE SCALE GENOMIC DNA]</scope>
    <source>
        <strain evidence="2 3">669A</strain>
    </source>
</reference>
<keyword evidence="1" id="KW-0812">Transmembrane</keyword>
<dbReference type="PANTHER" id="PTHR35813:SF1">
    <property type="entry name" value="INNER MEMBRANE PROTEIN YBAN"/>
    <property type="match status" value="1"/>
</dbReference>
<comment type="caution">
    <text evidence="2">The sequence shown here is derived from an EMBL/GenBank/DDBJ whole genome shotgun (WGS) entry which is preliminary data.</text>
</comment>
<dbReference type="EMBL" id="JAFREM010000015">
    <property type="protein sequence ID" value="MBO1306409.1"/>
    <property type="molecule type" value="Genomic_DNA"/>
</dbReference>
<evidence type="ECO:0000313" key="3">
    <source>
        <dbReference type="Proteomes" id="UP000664601"/>
    </source>
</evidence>
<name>A0ABS3LDG6_9ENTE</name>
<feature type="transmembrane region" description="Helical" evidence="1">
    <location>
        <begin position="97"/>
        <end position="116"/>
    </location>
</feature>
<keyword evidence="3" id="KW-1185">Reference proteome</keyword>
<gene>
    <name evidence="2" type="ORF">JZO70_09570</name>
</gene>
<dbReference type="PANTHER" id="PTHR35813">
    <property type="entry name" value="INNER MEMBRANE PROTEIN YBAN"/>
    <property type="match status" value="1"/>
</dbReference>